<proteinExistence type="inferred from homology"/>
<keyword evidence="3" id="KW-0547">Nucleotide-binding</keyword>
<dbReference type="Gene3D" id="3.40.50.1440">
    <property type="entry name" value="Tubulin/FtsZ, GTPase domain"/>
    <property type="match status" value="1"/>
</dbReference>
<dbReference type="InterPro" id="IPR018316">
    <property type="entry name" value="Tubulin/FtsZ_2-layer-sand-dom"/>
</dbReference>
<accession>F4P7H0</accession>
<dbReference type="InterPro" id="IPR003008">
    <property type="entry name" value="Tubulin_FtsZ_GTPase"/>
</dbReference>
<evidence type="ECO:0000256" key="3">
    <source>
        <dbReference type="ARBA" id="ARBA00022741"/>
    </source>
</evidence>
<protein>
    <recommendedName>
        <fullName evidence="5">Tubulin/FtsZ GTPase domain-containing protein</fullName>
    </recommendedName>
</protein>
<dbReference type="InterPro" id="IPR036525">
    <property type="entry name" value="Tubulin/FtsZ_GTPase_sf"/>
</dbReference>
<dbReference type="SUPFAM" id="SSF55307">
    <property type="entry name" value="Tubulin C-terminal domain-like"/>
    <property type="match status" value="1"/>
</dbReference>
<keyword evidence="2" id="KW-0493">Microtubule</keyword>
<dbReference type="PANTHER" id="PTHR11588">
    <property type="entry name" value="TUBULIN"/>
    <property type="match status" value="1"/>
</dbReference>
<name>F4P7H0_BATDJ</name>
<organism evidence="6 7">
    <name type="scientific">Batrachochytrium dendrobatidis (strain JAM81 / FGSC 10211)</name>
    <name type="common">Frog chytrid fungus</name>
    <dbReference type="NCBI Taxonomy" id="684364"/>
    <lineage>
        <taxon>Eukaryota</taxon>
        <taxon>Fungi</taxon>
        <taxon>Fungi incertae sedis</taxon>
        <taxon>Chytridiomycota</taxon>
        <taxon>Chytridiomycota incertae sedis</taxon>
        <taxon>Chytridiomycetes</taxon>
        <taxon>Rhizophydiales</taxon>
        <taxon>Rhizophydiales incertae sedis</taxon>
        <taxon>Batrachochytrium</taxon>
    </lineage>
</organism>
<gene>
    <name evidence="6" type="ORF">BATDEDRAFT_90153</name>
</gene>
<feature type="domain" description="Tubulin/FtsZ GTPase" evidence="5">
    <location>
        <begin position="452"/>
        <end position="684"/>
    </location>
</feature>
<dbReference type="Pfam" id="PF03953">
    <property type="entry name" value="Tubulin_C"/>
    <property type="match status" value="1"/>
</dbReference>
<dbReference type="InterPro" id="IPR004057">
    <property type="entry name" value="Epsilon_tubulin"/>
</dbReference>
<dbReference type="PRINTS" id="PR01161">
    <property type="entry name" value="TUBULIN"/>
</dbReference>
<evidence type="ECO:0000313" key="7">
    <source>
        <dbReference type="Proteomes" id="UP000007241"/>
    </source>
</evidence>
<dbReference type="EMBL" id="GL882887">
    <property type="protein sequence ID" value="EGF79129.1"/>
    <property type="molecule type" value="Genomic_DNA"/>
</dbReference>
<dbReference type="GO" id="GO:0005525">
    <property type="term" value="F:GTP binding"/>
    <property type="evidence" value="ECO:0000318"/>
    <property type="project" value="GO_Central"/>
</dbReference>
<keyword evidence="7" id="KW-1185">Reference proteome</keyword>
<dbReference type="Proteomes" id="UP000007241">
    <property type="component" value="Unassembled WGS sequence"/>
</dbReference>
<dbReference type="STRING" id="684364.F4P7H0"/>
<dbReference type="GO" id="GO:0000278">
    <property type="term" value="P:mitotic cell cycle"/>
    <property type="evidence" value="ECO:0000318"/>
    <property type="project" value="GO_Central"/>
</dbReference>
<sequence>MDRPVKIAIADLDASIDCGFYELLVHPDVKYNESIDGSLLAIHHPVHRDPDIQLPYQIMRTLPSTQCTLNSIPSVETLPLSQIEMDTCIKAMLHLISSIPPRYIKYNKVLSAQIDTAMKQVHHLQVSLTHLQSNISSTHSSVHHKPLPVTLDIQTTFTQYRIMQVLFEVWKSVGRRYAPHVRTFNVSNVVTLHNVDTAEHYLNRLCSWRRMIDTHTWKTLTLGMTQQEQQLYFKSPVAELPFSQRSKLRVLGPPALPSGLYPQAWEYLVKPPSVHIINAISSNIHHTKPSDLTTKSVLREFRQLFMNALLKHELYTDYELNILLDQLLCLHGSMYTHHDGESTQPANRFDKNQFDAVEYPYALIRDSICKEFNMGWTTIKDGFNPLKTDLPSLPNAANKQLSQNDRDMDKTIQQIGGRFWDLALQEHAKYNTQGVYDDCMSSFFRNVDEKKGLECISVGKGNGSIRGLKARGIMIDMEEGVINHILRGPLQEIFDPWQHITSVSGSGNNWAMGHHVYGPQYRDQILEVVRKQAEYCDSLQSFFIIGSMGGGTGSGLGSYLFGLLEDAFPSVYRFASTVIPSPNDDVVTSPYNSVLSLHKMAQSVDCVLPVDNQSLLAIYERIQAQSEIGPQGRRKGSAITDSDALAHTGLIKTPISKKADAFDTMNNLVANLLLNMTSSMRFEGMLNVDINDIVTNLIPFPKLKYLFSTMTPLYALTDVQIQPRRLDQMFTDAFSQNCQLISADPRSSVYLASALIVRGAVEISDLRRNIDRMQKILKFVPWNTDGWKTGMCSVPPLGQASQTCLQPDLHSMTTNM</sequence>
<evidence type="ECO:0000313" key="6">
    <source>
        <dbReference type="EMBL" id="EGF79129.1"/>
    </source>
</evidence>
<dbReference type="GO" id="GO:0005737">
    <property type="term" value="C:cytoplasm"/>
    <property type="evidence" value="ECO:0000318"/>
    <property type="project" value="GO_Central"/>
</dbReference>
<dbReference type="FunFam" id="3.40.50.1440:FF:000017">
    <property type="entry name" value="Tubulin epsilon chain"/>
    <property type="match status" value="1"/>
</dbReference>
<evidence type="ECO:0000256" key="4">
    <source>
        <dbReference type="ARBA" id="ARBA00023134"/>
    </source>
</evidence>
<dbReference type="SMART" id="SM00864">
    <property type="entry name" value="Tubulin"/>
    <property type="match status" value="1"/>
</dbReference>
<dbReference type="OrthoDB" id="1662883at2759"/>
<evidence type="ECO:0000259" key="5">
    <source>
        <dbReference type="SMART" id="SM00864"/>
    </source>
</evidence>
<dbReference type="PRINTS" id="PR01519">
    <property type="entry name" value="EPSLNTUBULIN"/>
</dbReference>
<dbReference type="InterPro" id="IPR017975">
    <property type="entry name" value="Tubulin_CS"/>
</dbReference>
<comment type="similarity">
    <text evidence="1">Belongs to the tubulin family.</text>
</comment>
<dbReference type="SUPFAM" id="SSF52490">
    <property type="entry name" value="Tubulin nucleotide-binding domain-like"/>
    <property type="match status" value="1"/>
</dbReference>
<dbReference type="HOGENOM" id="CLU_378533_0_0_1"/>
<evidence type="ECO:0000256" key="1">
    <source>
        <dbReference type="ARBA" id="ARBA00009636"/>
    </source>
</evidence>
<dbReference type="InterPro" id="IPR008280">
    <property type="entry name" value="Tub_FtsZ_C"/>
</dbReference>
<evidence type="ECO:0000256" key="2">
    <source>
        <dbReference type="ARBA" id="ARBA00022701"/>
    </source>
</evidence>
<dbReference type="GO" id="GO:0000226">
    <property type="term" value="P:microtubule cytoskeleton organization"/>
    <property type="evidence" value="ECO:0000318"/>
    <property type="project" value="GO_Central"/>
</dbReference>
<reference evidence="6 7" key="1">
    <citation type="submission" date="2009-12" db="EMBL/GenBank/DDBJ databases">
        <title>The draft genome of Batrachochytrium dendrobatidis.</title>
        <authorList>
            <consortium name="US DOE Joint Genome Institute (JGI-PGF)"/>
            <person name="Kuo A."/>
            <person name="Salamov A."/>
            <person name="Schmutz J."/>
            <person name="Lucas S."/>
            <person name="Pitluck S."/>
            <person name="Rosenblum E."/>
            <person name="Stajich J."/>
            <person name="Eisen M."/>
            <person name="Grigoriev I.V."/>
        </authorList>
    </citation>
    <scope>NUCLEOTIDE SEQUENCE [LARGE SCALE GENOMIC DNA]</scope>
    <source>
        <strain evidence="7">JAM81 / FGSC 10211</strain>
    </source>
</reference>
<dbReference type="GO" id="GO:0005200">
    <property type="term" value="F:structural constituent of cytoskeleton"/>
    <property type="evidence" value="ECO:0000318"/>
    <property type="project" value="GO_Central"/>
</dbReference>
<dbReference type="InterPro" id="IPR000217">
    <property type="entry name" value="Tubulin"/>
</dbReference>
<dbReference type="GeneID" id="18243767"/>
<dbReference type="GO" id="GO:0005874">
    <property type="term" value="C:microtubule"/>
    <property type="evidence" value="ECO:0000318"/>
    <property type="project" value="GO_Central"/>
</dbReference>
<keyword evidence="4" id="KW-0342">GTP-binding</keyword>
<dbReference type="RefSeq" id="XP_006680585.1">
    <property type="nucleotide sequence ID" value="XM_006680522.1"/>
</dbReference>
<dbReference type="Pfam" id="PF00091">
    <property type="entry name" value="Tubulin"/>
    <property type="match status" value="1"/>
</dbReference>
<dbReference type="InParanoid" id="F4P7H0"/>
<dbReference type="AlphaFoldDB" id="F4P7H0"/>
<dbReference type="PROSITE" id="PS00227">
    <property type="entry name" value="TUBULIN"/>
    <property type="match status" value="1"/>
</dbReference>